<comment type="caution">
    <text evidence="1">The sequence shown here is derived from an EMBL/GenBank/DDBJ whole genome shotgun (WGS) entry which is preliminary data.</text>
</comment>
<evidence type="ECO:0000313" key="1">
    <source>
        <dbReference type="EMBL" id="MED6294411.1"/>
    </source>
</evidence>
<feature type="non-terminal residue" evidence="1">
    <location>
        <position position="1"/>
    </location>
</feature>
<protein>
    <submittedName>
        <fullName evidence="1">Uncharacterized protein</fullName>
    </submittedName>
</protein>
<name>A0ABU7F4N7_9TELE</name>
<gene>
    <name evidence="1" type="ORF">CHARACLAT_020827</name>
</gene>
<dbReference type="EMBL" id="JAHUTJ010075764">
    <property type="protein sequence ID" value="MED6294411.1"/>
    <property type="molecule type" value="Genomic_DNA"/>
</dbReference>
<dbReference type="Proteomes" id="UP001352852">
    <property type="component" value="Unassembled WGS sequence"/>
</dbReference>
<evidence type="ECO:0000313" key="2">
    <source>
        <dbReference type="Proteomes" id="UP001352852"/>
    </source>
</evidence>
<reference evidence="1 2" key="1">
    <citation type="submission" date="2021-06" db="EMBL/GenBank/DDBJ databases">
        <authorList>
            <person name="Palmer J.M."/>
        </authorList>
    </citation>
    <scope>NUCLEOTIDE SEQUENCE [LARGE SCALE GENOMIC DNA]</scope>
    <source>
        <strain evidence="1 2">CL_MEX2019</strain>
        <tissue evidence="1">Muscle</tissue>
    </source>
</reference>
<organism evidence="1 2">
    <name type="scientific">Characodon lateralis</name>
    <dbReference type="NCBI Taxonomy" id="208331"/>
    <lineage>
        <taxon>Eukaryota</taxon>
        <taxon>Metazoa</taxon>
        <taxon>Chordata</taxon>
        <taxon>Craniata</taxon>
        <taxon>Vertebrata</taxon>
        <taxon>Euteleostomi</taxon>
        <taxon>Actinopterygii</taxon>
        <taxon>Neopterygii</taxon>
        <taxon>Teleostei</taxon>
        <taxon>Neoteleostei</taxon>
        <taxon>Acanthomorphata</taxon>
        <taxon>Ovalentaria</taxon>
        <taxon>Atherinomorphae</taxon>
        <taxon>Cyprinodontiformes</taxon>
        <taxon>Goodeidae</taxon>
        <taxon>Characodon</taxon>
    </lineage>
</organism>
<accession>A0ABU7F4N7</accession>
<keyword evidence="2" id="KW-1185">Reference proteome</keyword>
<proteinExistence type="predicted"/>
<sequence>CRDSEDRSGNCDEGSLLSLQLPKAKGENCPLGGSSVPKETLNWTSLWTLLVKYSHSFKMTDPLPHSNLSKLGRFFYSLL</sequence>